<sequence>MKITKGDLVQVITGNNKGKTGRVIKVFLSKDKKTL</sequence>
<feature type="non-terminal residue" evidence="2">
    <location>
        <position position="1"/>
    </location>
</feature>
<organism evidence="2">
    <name type="scientific">marine metagenome</name>
    <dbReference type="NCBI Taxonomy" id="408172"/>
    <lineage>
        <taxon>unclassified sequences</taxon>
        <taxon>metagenomes</taxon>
        <taxon>ecological metagenomes</taxon>
    </lineage>
</organism>
<dbReference type="GO" id="GO:0006412">
    <property type="term" value="P:translation"/>
    <property type="evidence" value="ECO:0007669"/>
    <property type="project" value="InterPro"/>
</dbReference>
<dbReference type="InterPro" id="IPR014722">
    <property type="entry name" value="Rib_uL2_dom2"/>
</dbReference>
<proteinExistence type="predicted"/>
<dbReference type="InterPro" id="IPR005825">
    <property type="entry name" value="Ribosomal_uL24_CS"/>
</dbReference>
<dbReference type="InterPro" id="IPR005824">
    <property type="entry name" value="KOW"/>
</dbReference>
<evidence type="ECO:0000259" key="1">
    <source>
        <dbReference type="SMART" id="SM00739"/>
    </source>
</evidence>
<name>A0A382IIY8_9ZZZZ</name>
<dbReference type="Gene3D" id="2.30.30.30">
    <property type="match status" value="1"/>
</dbReference>
<feature type="domain" description="KOW" evidence="1">
    <location>
        <begin position="2"/>
        <end position="29"/>
    </location>
</feature>
<evidence type="ECO:0000313" key="2">
    <source>
        <dbReference type="EMBL" id="SVB98651.1"/>
    </source>
</evidence>
<dbReference type="InterPro" id="IPR008991">
    <property type="entry name" value="Translation_prot_SH3-like_sf"/>
</dbReference>
<dbReference type="PROSITE" id="PS01108">
    <property type="entry name" value="RIBOSOMAL_L24"/>
    <property type="match status" value="1"/>
</dbReference>
<accession>A0A382IIY8</accession>
<reference evidence="2" key="1">
    <citation type="submission" date="2018-05" db="EMBL/GenBank/DDBJ databases">
        <authorList>
            <person name="Lanie J.A."/>
            <person name="Ng W.-L."/>
            <person name="Kazmierczak K.M."/>
            <person name="Andrzejewski T.M."/>
            <person name="Davidsen T.M."/>
            <person name="Wayne K.J."/>
            <person name="Tettelin H."/>
            <person name="Glass J.I."/>
            <person name="Rusch D."/>
            <person name="Podicherti R."/>
            <person name="Tsui H.-C.T."/>
            <person name="Winkler M.E."/>
        </authorList>
    </citation>
    <scope>NUCLEOTIDE SEQUENCE</scope>
</reference>
<feature type="non-terminal residue" evidence="2">
    <location>
        <position position="35"/>
    </location>
</feature>
<dbReference type="Pfam" id="PF00467">
    <property type="entry name" value="KOW"/>
    <property type="match status" value="1"/>
</dbReference>
<dbReference type="SMART" id="SM00739">
    <property type="entry name" value="KOW"/>
    <property type="match status" value="1"/>
</dbReference>
<protein>
    <recommendedName>
        <fullName evidence="1">KOW domain-containing protein</fullName>
    </recommendedName>
</protein>
<dbReference type="EMBL" id="UINC01067209">
    <property type="protein sequence ID" value="SVB98651.1"/>
    <property type="molecule type" value="Genomic_DNA"/>
</dbReference>
<dbReference type="SUPFAM" id="SSF50104">
    <property type="entry name" value="Translation proteins SH3-like domain"/>
    <property type="match status" value="1"/>
</dbReference>
<dbReference type="GO" id="GO:0005840">
    <property type="term" value="C:ribosome"/>
    <property type="evidence" value="ECO:0007669"/>
    <property type="project" value="InterPro"/>
</dbReference>
<gene>
    <name evidence="2" type="ORF">METZ01_LOCUS251505</name>
</gene>
<dbReference type="GO" id="GO:0003735">
    <property type="term" value="F:structural constituent of ribosome"/>
    <property type="evidence" value="ECO:0007669"/>
    <property type="project" value="InterPro"/>
</dbReference>
<dbReference type="AlphaFoldDB" id="A0A382IIY8"/>